<dbReference type="Proteomes" id="UP001303046">
    <property type="component" value="Unassembled WGS sequence"/>
</dbReference>
<evidence type="ECO:0000256" key="1">
    <source>
        <dbReference type="ARBA" id="ARBA00000221"/>
    </source>
</evidence>
<keyword evidence="6" id="KW-0472">Membrane</keyword>
<keyword evidence="5 6" id="KW-0378">Hydrolase</keyword>
<evidence type="ECO:0000256" key="5">
    <source>
        <dbReference type="ARBA" id="ARBA00022801"/>
    </source>
</evidence>
<gene>
    <name evidence="9" type="primary">Necator_chrV.g20115</name>
    <name evidence="9" type="ORF">RB195_015323</name>
</gene>
<dbReference type="EC" id="3.3.2.9" evidence="6"/>
<comment type="subcellular location">
    <subcellularLocation>
        <location evidence="6">Endoplasmic reticulum membrane</location>
    </subcellularLocation>
    <subcellularLocation>
        <location evidence="2">Microsome membrane</location>
        <topology evidence="2">Single-pass membrane protein</topology>
    </subcellularLocation>
</comment>
<dbReference type="PIRSF" id="PIRSF001112">
    <property type="entry name" value="Epoxide_hydrolase"/>
    <property type="match status" value="1"/>
</dbReference>
<evidence type="ECO:0000313" key="10">
    <source>
        <dbReference type="Proteomes" id="UP001303046"/>
    </source>
</evidence>
<keyword evidence="10" id="KW-1185">Reference proteome</keyword>
<feature type="domain" description="Epoxide hydrolase N-terminal" evidence="8">
    <location>
        <begin position="51"/>
        <end position="160"/>
    </location>
</feature>
<name>A0ABR1E412_NECAM</name>
<dbReference type="InterPro" id="IPR000639">
    <property type="entry name" value="Epox_hydrolase-like"/>
</dbReference>
<protein>
    <recommendedName>
        <fullName evidence="6">Epoxide hydrolase</fullName>
        <ecNumber evidence="6">3.3.2.9</ecNumber>
    </recommendedName>
</protein>
<dbReference type="InterPro" id="IPR010497">
    <property type="entry name" value="Epoxide_hydro_N"/>
</dbReference>
<organism evidence="9 10">
    <name type="scientific">Necator americanus</name>
    <name type="common">Human hookworm</name>
    <dbReference type="NCBI Taxonomy" id="51031"/>
    <lineage>
        <taxon>Eukaryota</taxon>
        <taxon>Metazoa</taxon>
        <taxon>Ecdysozoa</taxon>
        <taxon>Nematoda</taxon>
        <taxon>Chromadorea</taxon>
        <taxon>Rhabditida</taxon>
        <taxon>Rhabditina</taxon>
        <taxon>Rhabditomorpha</taxon>
        <taxon>Strongyloidea</taxon>
        <taxon>Ancylostomatidae</taxon>
        <taxon>Bunostominae</taxon>
        <taxon>Necator</taxon>
    </lineage>
</organism>
<dbReference type="SUPFAM" id="SSF53474">
    <property type="entry name" value="alpha/beta-Hydrolases"/>
    <property type="match status" value="1"/>
</dbReference>
<sequence length="464" mass="52811">MGLTLHLFLAIALGFGAYIAYNTYVAPPVEVEVEENGWFGAGPPRSDDLTVHPFKVEVPDDVLEDLKHRLVNSRVSHSYLEDSDNFWYGFNSRELEVFRKYWLYNYNWKKQEAIINQFKQFKTEIEGLKVHFIHEPAAKGYKKVLPLLIVHGWPGNVYEFYKMIPMLTDPKKHGIKSDVAFEVIAPSIPGYGWSEQPKKTGFSQVACARVFRKLMERLGFKRFYLQGGDWGSLVTSNLAKLYPDQVFGIHLNMMAALPGASMKALVLDVLGTLFPKFIFSSSSHHDHNMLNKMWGMIVESGYMHLQATKPDTVGTALNDSPLGLAAYILEKFSTWTNLKYTELPDGGLTKKFSRDELLTIVMIYWVNGNIVSSQRFYREYFLDSRNTALQKQYLRVPTAHASGMNEVFDKTPPEISSALCNLTHYTAIEDMGHFAAFEMPQPLAADIFDFVNSLEQHSSGQTKH</sequence>
<evidence type="ECO:0000256" key="6">
    <source>
        <dbReference type="PIRNR" id="PIRNR001112"/>
    </source>
</evidence>
<reference evidence="9 10" key="1">
    <citation type="submission" date="2023-08" db="EMBL/GenBank/DDBJ databases">
        <title>A Necator americanus chromosomal reference genome.</title>
        <authorList>
            <person name="Ilik V."/>
            <person name="Petrzelkova K.J."/>
            <person name="Pardy F."/>
            <person name="Fuh T."/>
            <person name="Niatou-Singa F.S."/>
            <person name="Gouil Q."/>
            <person name="Baker L."/>
            <person name="Ritchie M.E."/>
            <person name="Jex A.R."/>
            <person name="Gazzola D."/>
            <person name="Li H."/>
            <person name="Toshio Fujiwara R."/>
            <person name="Zhan B."/>
            <person name="Aroian R.V."/>
            <person name="Pafco B."/>
            <person name="Schwarz E.M."/>
        </authorList>
    </citation>
    <scope>NUCLEOTIDE SEQUENCE [LARGE SCALE GENOMIC DNA]</scope>
    <source>
        <strain evidence="9 10">Aroian</strain>
        <tissue evidence="9">Whole animal</tissue>
    </source>
</reference>
<dbReference type="EMBL" id="JAVFWL010000005">
    <property type="protein sequence ID" value="KAK6757427.1"/>
    <property type="molecule type" value="Genomic_DNA"/>
</dbReference>
<evidence type="ECO:0000313" key="9">
    <source>
        <dbReference type="EMBL" id="KAK6757427.1"/>
    </source>
</evidence>
<evidence type="ECO:0000256" key="2">
    <source>
        <dbReference type="ARBA" id="ARBA00004111"/>
    </source>
</evidence>
<evidence type="ECO:0000256" key="7">
    <source>
        <dbReference type="SAM" id="SignalP"/>
    </source>
</evidence>
<evidence type="ECO:0000259" key="8">
    <source>
        <dbReference type="Pfam" id="PF06441"/>
    </source>
</evidence>
<evidence type="ECO:0000256" key="4">
    <source>
        <dbReference type="ARBA" id="ARBA00022797"/>
    </source>
</evidence>
<comment type="caution">
    <text evidence="9">The sequence shown here is derived from an EMBL/GenBank/DDBJ whole genome shotgun (WGS) entry which is preliminary data.</text>
</comment>
<dbReference type="Pfam" id="PF06441">
    <property type="entry name" value="EHN"/>
    <property type="match status" value="1"/>
</dbReference>
<dbReference type="Gene3D" id="3.40.50.1820">
    <property type="entry name" value="alpha/beta hydrolase"/>
    <property type="match status" value="1"/>
</dbReference>
<feature type="chain" id="PRO_5046380740" description="Epoxide hydrolase" evidence="7">
    <location>
        <begin position="21"/>
        <end position="464"/>
    </location>
</feature>
<dbReference type="PANTHER" id="PTHR21661:SF35">
    <property type="entry name" value="EPOXIDE HYDROLASE"/>
    <property type="match status" value="1"/>
</dbReference>
<comment type="catalytic activity">
    <reaction evidence="1 6">
        <text>1-(4-methoxyphenyl)-N-methyl-N-[(3-methyloxetan-3-yl)methyl]methanamine + H2O = 2-{[(4-methoxybenzyl)(methyl)amino]methyl}-2-methylpropane-1,3-diol</text>
        <dbReference type="Rhea" id="RHEA:55764"/>
        <dbReference type="ChEBI" id="CHEBI:15377"/>
        <dbReference type="ChEBI" id="CHEBI:139161"/>
        <dbReference type="ChEBI" id="CHEBI:139164"/>
        <dbReference type="EC" id="3.3.2.9"/>
    </reaction>
</comment>
<proteinExistence type="inferred from homology"/>
<feature type="signal peptide" evidence="7">
    <location>
        <begin position="1"/>
        <end position="20"/>
    </location>
</feature>
<comment type="similarity">
    <text evidence="3 6">Belongs to the peptidase S33 family.</text>
</comment>
<keyword evidence="4 6" id="KW-0058">Aromatic hydrocarbons catabolism</keyword>
<dbReference type="PANTHER" id="PTHR21661">
    <property type="entry name" value="EPOXIDE HYDROLASE 1-RELATED"/>
    <property type="match status" value="1"/>
</dbReference>
<keyword evidence="6" id="KW-0256">Endoplasmic reticulum</keyword>
<dbReference type="PRINTS" id="PR00412">
    <property type="entry name" value="EPOXHYDRLASE"/>
</dbReference>
<keyword evidence="7" id="KW-0732">Signal</keyword>
<dbReference type="InterPro" id="IPR016292">
    <property type="entry name" value="Epoxide_hydrolase"/>
</dbReference>
<evidence type="ECO:0000256" key="3">
    <source>
        <dbReference type="ARBA" id="ARBA00010088"/>
    </source>
</evidence>
<accession>A0ABR1E412</accession>
<dbReference type="InterPro" id="IPR029058">
    <property type="entry name" value="AB_hydrolase_fold"/>
</dbReference>
<comment type="catalytic activity">
    <reaction evidence="6">
        <text>cis-stilbene oxide + H2O = (1R,2R)-hydrobenzoin</text>
        <dbReference type="Rhea" id="RHEA:23900"/>
        <dbReference type="ChEBI" id="CHEBI:15377"/>
        <dbReference type="ChEBI" id="CHEBI:50004"/>
        <dbReference type="ChEBI" id="CHEBI:50014"/>
        <dbReference type="EC" id="3.3.2.9"/>
    </reaction>
</comment>